<evidence type="ECO:0000259" key="2">
    <source>
        <dbReference type="PROSITE" id="PS50041"/>
    </source>
</evidence>
<organism evidence="3 4">
    <name type="scientific">Cirrhinus molitorella</name>
    <name type="common">mud carp</name>
    <dbReference type="NCBI Taxonomy" id="172907"/>
    <lineage>
        <taxon>Eukaryota</taxon>
        <taxon>Metazoa</taxon>
        <taxon>Chordata</taxon>
        <taxon>Craniata</taxon>
        <taxon>Vertebrata</taxon>
        <taxon>Euteleostomi</taxon>
        <taxon>Actinopterygii</taxon>
        <taxon>Neopterygii</taxon>
        <taxon>Teleostei</taxon>
        <taxon>Ostariophysi</taxon>
        <taxon>Cypriniformes</taxon>
        <taxon>Cyprinidae</taxon>
        <taxon>Labeoninae</taxon>
        <taxon>Labeonini</taxon>
        <taxon>Cirrhinus</taxon>
    </lineage>
</organism>
<dbReference type="SUPFAM" id="SSF56436">
    <property type="entry name" value="C-type lectin-like"/>
    <property type="match status" value="1"/>
</dbReference>
<dbReference type="Pfam" id="PF00059">
    <property type="entry name" value="Lectin_C"/>
    <property type="match status" value="1"/>
</dbReference>
<dbReference type="PROSITE" id="PS00615">
    <property type="entry name" value="C_TYPE_LECTIN_1"/>
    <property type="match status" value="1"/>
</dbReference>
<dbReference type="InterPro" id="IPR001304">
    <property type="entry name" value="C-type_lectin-like"/>
</dbReference>
<sequence length="202" mass="23131">MSLSAALSSGVNSYVFYFVSVKMSWTDARTYCRQHHSDLATVNDQTDLNELLKSLPSGFRDNLWIGLYRTDANAAWVFSDGSKYMFNPWSPSQPNNAGGNQYCVYTSTAGYWNDWTCSDKLSFMCYEKKIQIVRLEVKSSQNVNDPALKNTVLAKLEQKLQENGLTEDAKLSWMMFSGEKVFHKRWYQMSDAFNAPCKRAKN</sequence>
<dbReference type="PROSITE" id="PS50041">
    <property type="entry name" value="C_TYPE_LECTIN_2"/>
    <property type="match status" value="1"/>
</dbReference>
<evidence type="ECO:0000256" key="1">
    <source>
        <dbReference type="ARBA" id="ARBA00023157"/>
    </source>
</evidence>
<feature type="domain" description="C-type lectin" evidence="2">
    <location>
        <begin position="11"/>
        <end position="126"/>
    </location>
</feature>
<dbReference type="InterPro" id="IPR018378">
    <property type="entry name" value="C-type_lectin_CS"/>
</dbReference>
<gene>
    <name evidence="3" type="ORF">QQF64_031112</name>
</gene>
<evidence type="ECO:0000313" key="3">
    <source>
        <dbReference type="EMBL" id="KAL1272096.1"/>
    </source>
</evidence>
<dbReference type="InterPro" id="IPR016186">
    <property type="entry name" value="C-type_lectin-like/link_sf"/>
</dbReference>
<dbReference type="InterPro" id="IPR016187">
    <property type="entry name" value="CTDL_fold"/>
</dbReference>
<keyword evidence="1" id="KW-1015">Disulfide bond</keyword>
<keyword evidence="4" id="KW-1185">Reference proteome</keyword>
<dbReference type="SMART" id="SM00034">
    <property type="entry name" value="CLECT"/>
    <property type="match status" value="1"/>
</dbReference>
<dbReference type="Proteomes" id="UP001558613">
    <property type="component" value="Unassembled WGS sequence"/>
</dbReference>
<reference evidence="3 4" key="1">
    <citation type="submission" date="2023-09" db="EMBL/GenBank/DDBJ databases">
        <authorList>
            <person name="Wang M."/>
        </authorList>
    </citation>
    <scope>NUCLEOTIDE SEQUENCE [LARGE SCALE GENOMIC DNA]</scope>
    <source>
        <strain evidence="3">GT-2023</strain>
        <tissue evidence="3">Liver</tissue>
    </source>
</reference>
<dbReference type="EMBL" id="JAYMGO010000007">
    <property type="protein sequence ID" value="KAL1272096.1"/>
    <property type="molecule type" value="Genomic_DNA"/>
</dbReference>
<name>A0ABR3N5E6_9TELE</name>
<protein>
    <recommendedName>
        <fullName evidence="2">C-type lectin domain-containing protein</fullName>
    </recommendedName>
</protein>
<proteinExistence type="predicted"/>
<accession>A0ABR3N5E6</accession>
<comment type="caution">
    <text evidence="3">The sequence shown here is derived from an EMBL/GenBank/DDBJ whole genome shotgun (WGS) entry which is preliminary data.</text>
</comment>
<dbReference type="PANTHER" id="PTHR45784:SF3">
    <property type="entry name" value="C-TYPE LECTIN DOMAIN FAMILY 4 MEMBER K-LIKE-RELATED"/>
    <property type="match status" value="1"/>
</dbReference>
<evidence type="ECO:0000313" key="4">
    <source>
        <dbReference type="Proteomes" id="UP001558613"/>
    </source>
</evidence>
<dbReference type="PANTHER" id="PTHR45784">
    <property type="entry name" value="C-TYPE LECTIN DOMAIN FAMILY 20 MEMBER A-RELATED"/>
    <property type="match status" value="1"/>
</dbReference>
<dbReference type="Gene3D" id="3.10.100.10">
    <property type="entry name" value="Mannose-Binding Protein A, subunit A"/>
    <property type="match status" value="1"/>
</dbReference>